<proteinExistence type="inferred from homology"/>
<dbReference type="EMBL" id="JBEPMY010000007">
    <property type="protein sequence ID" value="MET3755675.1"/>
    <property type="molecule type" value="Genomic_DNA"/>
</dbReference>
<accession>A0ABV2MGU6</accession>
<evidence type="ECO:0000313" key="5">
    <source>
        <dbReference type="Proteomes" id="UP001549077"/>
    </source>
</evidence>
<dbReference type="InterPro" id="IPR050921">
    <property type="entry name" value="T4SS_GSP_E_ATPase"/>
</dbReference>
<keyword evidence="2" id="KW-0067">ATP-binding</keyword>
<protein>
    <submittedName>
        <fullName evidence="4">Cdc6-like AAA superfamily ATPase</fullName>
    </submittedName>
</protein>
<name>A0ABV2MGU6_9HYPH</name>
<feature type="domain" description="Bacterial type II secretion system protein E" evidence="3">
    <location>
        <begin position="8"/>
        <end position="59"/>
    </location>
</feature>
<comment type="caution">
    <text evidence="4">The sequence shown here is derived from an EMBL/GenBank/DDBJ whole genome shotgun (WGS) entry which is preliminary data.</text>
</comment>
<evidence type="ECO:0000256" key="2">
    <source>
        <dbReference type="ARBA" id="ARBA00022840"/>
    </source>
</evidence>
<evidence type="ECO:0000313" key="4">
    <source>
        <dbReference type="EMBL" id="MET3755675.1"/>
    </source>
</evidence>
<dbReference type="Pfam" id="PF00437">
    <property type="entry name" value="T2SSE"/>
    <property type="match status" value="1"/>
</dbReference>
<keyword evidence="2" id="KW-0547">Nucleotide-binding</keyword>
<dbReference type="PANTHER" id="PTHR30486">
    <property type="entry name" value="TWITCHING MOTILITY PROTEIN PILT"/>
    <property type="match status" value="1"/>
</dbReference>
<dbReference type="Gene3D" id="3.40.50.300">
    <property type="entry name" value="P-loop containing nucleotide triphosphate hydrolases"/>
    <property type="match status" value="1"/>
</dbReference>
<dbReference type="SUPFAM" id="SSF52540">
    <property type="entry name" value="P-loop containing nucleoside triphosphate hydrolases"/>
    <property type="match status" value="1"/>
</dbReference>
<evidence type="ECO:0000256" key="1">
    <source>
        <dbReference type="ARBA" id="ARBA00006611"/>
    </source>
</evidence>
<evidence type="ECO:0000259" key="3">
    <source>
        <dbReference type="Pfam" id="PF00437"/>
    </source>
</evidence>
<dbReference type="PANTHER" id="PTHR30486:SF6">
    <property type="entry name" value="TYPE IV PILUS RETRACTATION ATPASE PILT"/>
    <property type="match status" value="1"/>
</dbReference>
<dbReference type="InterPro" id="IPR001482">
    <property type="entry name" value="T2SS/T4SS_dom"/>
</dbReference>
<dbReference type="Proteomes" id="UP001549077">
    <property type="component" value="Unassembled WGS sequence"/>
</dbReference>
<reference evidence="4 5" key="1">
    <citation type="submission" date="2024-06" db="EMBL/GenBank/DDBJ databases">
        <title>Genomic Encyclopedia of Type Strains, Phase IV (KMG-IV): sequencing the most valuable type-strain genomes for metagenomic binning, comparative biology and taxonomic classification.</title>
        <authorList>
            <person name="Goeker M."/>
        </authorList>
    </citation>
    <scope>NUCLEOTIDE SEQUENCE [LARGE SCALE GENOMIC DNA]</scope>
    <source>
        <strain evidence="4 5">DSM 29288</strain>
    </source>
</reference>
<keyword evidence="5" id="KW-1185">Reference proteome</keyword>
<comment type="similarity">
    <text evidence="1">Belongs to the GSP E family.</text>
</comment>
<organism evidence="4 5">
    <name type="scientific">Rhizobium binae</name>
    <dbReference type="NCBI Taxonomy" id="1138190"/>
    <lineage>
        <taxon>Bacteria</taxon>
        <taxon>Pseudomonadati</taxon>
        <taxon>Pseudomonadota</taxon>
        <taxon>Alphaproteobacteria</taxon>
        <taxon>Hyphomicrobiales</taxon>
        <taxon>Rhizobiaceae</taxon>
        <taxon>Rhizobium/Agrobacterium group</taxon>
        <taxon>Rhizobium</taxon>
    </lineage>
</organism>
<dbReference type="InterPro" id="IPR027417">
    <property type="entry name" value="P-loop_NTPase"/>
</dbReference>
<gene>
    <name evidence="4" type="ORF">ABID08_003046</name>
</gene>
<sequence length="178" mass="19259">MTVAVGLQKNVIISGGTGTGKTTMLNALSEAFADHELVIVIEDTSELQIRKEHVVYLEVTKPDRFDRAAPAFASCFALPCECGRTASSSASVQIARFKRTGRRRVIEISEIKGLNDDGQYIVESIYKLDGGGHSNSDGELRWTGAVPSFATEAFEELGAGLTELLSWMKPAATAHRPE</sequence>